<reference evidence="3" key="1">
    <citation type="submission" date="2018-12" db="EMBL/GenBank/DDBJ databases">
        <authorList>
            <person name="Yazar S."/>
        </authorList>
    </citation>
    <scope>NUCLEOTIDE SEQUENCE [LARGE SCALE GENOMIC DNA]</scope>
</reference>
<feature type="transmembrane region" description="Helical" evidence="1">
    <location>
        <begin position="6"/>
        <end position="23"/>
    </location>
</feature>
<organism evidence="2 3">
    <name type="scientific">Vombatus ursinus</name>
    <name type="common">Common wombat</name>
    <dbReference type="NCBI Taxonomy" id="29139"/>
    <lineage>
        <taxon>Eukaryota</taxon>
        <taxon>Metazoa</taxon>
        <taxon>Chordata</taxon>
        <taxon>Craniata</taxon>
        <taxon>Vertebrata</taxon>
        <taxon>Euteleostomi</taxon>
        <taxon>Mammalia</taxon>
        <taxon>Metatheria</taxon>
        <taxon>Diprotodontia</taxon>
        <taxon>Vombatidae</taxon>
        <taxon>Vombatus</taxon>
    </lineage>
</organism>
<feature type="transmembrane region" description="Helical" evidence="1">
    <location>
        <begin position="30"/>
        <end position="50"/>
    </location>
</feature>
<keyword evidence="1" id="KW-1133">Transmembrane helix</keyword>
<proteinExistence type="predicted"/>
<evidence type="ECO:0000313" key="3">
    <source>
        <dbReference type="Proteomes" id="UP000314987"/>
    </source>
</evidence>
<keyword evidence="3" id="KW-1185">Reference proteome</keyword>
<feature type="transmembrane region" description="Helical" evidence="1">
    <location>
        <begin position="70"/>
        <end position="88"/>
    </location>
</feature>
<evidence type="ECO:0000313" key="2">
    <source>
        <dbReference type="Ensembl" id="ENSVURP00010000681.1"/>
    </source>
</evidence>
<sequence>MSAVSLNGISLSISCCWALLVIYRNTDDLCWFILYPATLLKLFIISSSFLLDSLGFSKYNIMSSAKSDSFVSSLPILMPSMSFSSLIAKANISSTMLNNSVDNGHPFFTPDLIGNASSLSPLHIMLAEGFR</sequence>
<dbReference type="Proteomes" id="UP000314987">
    <property type="component" value="Unassembled WGS sequence"/>
</dbReference>
<dbReference type="AlphaFoldDB" id="A0A4X2JS00"/>
<protein>
    <submittedName>
        <fullName evidence="2">Uncharacterized protein</fullName>
    </submittedName>
</protein>
<name>A0A4X2JS00_VOMUR</name>
<dbReference type="Ensembl" id="ENSVURT00010000796.1">
    <property type="protein sequence ID" value="ENSVURP00010000681.1"/>
    <property type="gene ID" value="ENSVURG00010000610.1"/>
</dbReference>
<dbReference type="GeneTree" id="ENSGT00980000200533"/>
<reference evidence="2" key="2">
    <citation type="submission" date="2025-08" db="UniProtKB">
        <authorList>
            <consortium name="Ensembl"/>
        </authorList>
    </citation>
    <scope>IDENTIFICATION</scope>
</reference>
<keyword evidence="1" id="KW-0472">Membrane</keyword>
<keyword evidence="1" id="KW-0812">Transmembrane</keyword>
<dbReference type="OMA" id="AINFCAL"/>
<evidence type="ECO:0000256" key="1">
    <source>
        <dbReference type="SAM" id="Phobius"/>
    </source>
</evidence>
<reference evidence="2" key="3">
    <citation type="submission" date="2025-09" db="UniProtKB">
        <authorList>
            <consortium name="Ensembl"/>
        </authorList>
    </citation>
    <scope>IDENTIFICATION</scope>
</reference>
<accession>A0A4X2JS00</accession>